<reference evidence="3 4" key="1">
    <citation type="submission" date="2016-10" db="EMBL/GenBank/DDBJ databases">
        <authorList>
            <person name="de Groot N.N."/>
        </authorList>
    </citation>
    <scope>NUCLEOTIDE SEQUENCE [LARGE SCALE GENOMIC DNA]</scope>
    <source>
        <strain evidence="3 4">DSM 7343</strain>
    </source>
</reference>
<protein>
    <submittedName>
        <fullName evidence="3">General secretion pathway protein M</fullName>
    </submittedName>
</protein>
<keyword evidence="1" id="KW-0175">Coiled coil</keyword>
<dbReference type="OrthoDB" id="5395123at2"/>
<name>A0A1H3W331_9BACT</name>
<evidence type="ECO:0000313" key="3">
    <source>
        <dbReference type="EMBL" id="SDZ81456.1"/>
    </source>
</evidence>
<feature type="coiled-coil region" evidence="1">
    <location>
        <begin position="37"/>
        <end position="74"/>
    </location>
</feature>
<dbReference type="GO" id="GO:0015628">
    <property type="term" value="P:protein secretion by the type II secretion system"/>
    <property type="evidence" value="ECO:0007669"/>
    <property type="project" value="InterPro"/>
</dbReference>
<feature type="transmembrane region" description="Helical" evidence="2">
    <location>
        <begin position="12"/>
        <end position="34"/>
    </location>
</feature>
<dbReference type="Proteomes" id="UP000199409">
    <property type="component" value="Unassembled WGS sequence"/>
</dbReference>
<dbReference type="AlphaFoldDB" id="A0A1H3W331"/>
<evidence type="ECO:0000313" key="4">
    <source>
        <dbReference type="Proteomes" id="UP000199409"/>
    </source>
</evidence>
<keyword evidence="2" id="KW-0472">Membrane</keyword>
<evidence type="ECO:0000256" key="1">
    <source>
        <dbReference type="SAM" id="Coils"/>
    </source>
</evidence>
<accession>A0A1H3W331</accession>
<dbReference type="RefSeq" id="WP_092344295.1">
    <property type="nucleotide sequence ID" value="NZ_FNQN01000001.1"/>
</dbReference>
<proteinExistence type="predicted"/>
<dbReference type="EMBL" id="FNQN01000001">
    <property type="protein sequence ID" value="SDZ81456.1"/>
    <property type="molecule type" value="Genomic_DNA"/>
</dbReference>
<gene>
    <name evidence="3" type="ORF">SAMN05660420_00444</name>
</gene>
<keyword evidence="2" id="KW-1133">Transmembrane helix</keyword>
<keyword evidence="4" id="KW-1185">Reference proteome</keyword>
<dbReference type="Pfam" id="PF04612">
    <property type="entry name" value="T2SSM"/>
    <property type="match status" value="1"/>
</dbReference>
<dbReference type="InterPro" id="IPR007690">
    <property type="entry name" value="T2SS_GspM"/>
</dbReference>
<keyword evidence="2" id="KW-0812">Transmembrane</keyword>
<dbReference type="GO" id="GO:0015627">
    <property type="term" value="C:type II protein secretion system complex"/>
    <property type="evidence" value="ECO:0007669"/>
    <property type="project" value="InterPro"/>
</dbReference>
<dbReference type="STRING" id="37625.SAMN05660420_00444"/>
<evidence type="ECO:0000256" key="2">
    <source>
        <dbReference type="SAM" id="Phobius"/>
    </source>
</evidence>
<sequence length="172" mass="19705">MIKHLSPREKVIVATGLIILLLLFVWFVLLNPYLETMRSLEGKIVTHRQNLQKVETMRDQISQLREDLAGVKIAKQGAKPLFSLVESMAVQTGVREQLLSMRPQPTTTQGQFRQQLVEIRLEKISLPQVVKLLHAIEYRSAGVQVKSMQVKPRFEDRSMLDVNMVLMSLESL</sequence>
<organism evidence="3 4">
    <name type="scientific">Desulfuromusa kysingii</name>
    <dbReference type="NCBI Taxonomy" id="37625"/>
    <lineage>
        <taxon>Bacteria</taxon>
        <taxon>Pseudomonadati</taxon>
        <taxon>Thermodesulfobacteriota</taxon>
        <taxon>Desulfuromonadia</taxon>
        <taxon>Desulfuromonadales</taxon>
        <taxon>Geopsychrobacteraceae</taxon>
        <taxon>Desulfuromusa</taxon>
    </lineage>
</organism>